<dbReference type="KEGG" id="dcb:C3Y92_18100"/>
<protein>
    <submittedName>
        <fullName evidence="2">Glyoxalase</fullName>
    </submittedName>
</protein>
<evidence type="ECO:0000313" key="2">
    <source>
        <dbReference type="EMBL" id="QAZ69046.1"/>
    </source>
</evidence>
<dbReference type="Pfam" id="PF12681">
    <property type="entry name" value="Glyoxalase_2"/>
    <property type="match status" value="1"/>
</dbReference>
<accession>A0A4P6HQI9</accession>
<evidence type="ECO:0000313" key="3">
    <source>
        <dbReference type="Proteomes" id="UP000293296"/>
    </source>
</evidence>
<organism evidence="2 3">
    <name type="scientific">Solidesulfovibrio carbinolicus</name>
    <dbReference type="NCBI Taxonomy" id="296842"/>
    <lineage>
        <taxon>Bacteria</taxon>
        <taxon>Pseudomonadati</taxon>
        <taxon>Thermodesulfobacteriota</taxon>
        <taxon>Desulfovibrionia</taxon>
        <taxon>Desulfovibrionales</taxon>
        <taxon>Desulfovibrionaceae</taxon>
        <taxon>Solidesulfovibrio</taxon>
    </lineage>
</organism>
<reference evidence="2 3" key="1">
    <citation type="submission" date="2018-02" db="EMBL/GenBank/DDBJ databases">
        <title>Genome sequence of Desulfovibrio carbinolicus DSM 3852.</title>
        <authorList>
            <person name="Wilbanks E."/>
            <person name="Skennerton C.T."/>
            <person name="Orphan V.J."/>
        </authorList>
    </citation>
    <scope>NUCLEOTIDE SEQUENCE [LARGE SCALE GENOMIC DNA]</scope>
    <source>
        <strain evidence="2 3">DSM 3852</strain>
    </source>
</reference>
<dbReference type="AlphaFoldDB" id="A0A4P6HQI9"/>
<dbReference type="InterPro" id="IPR037523">
    <property type="entry name" value="VOC_core"/>
</dbReference>
<dbReference type="RefSeq" id="WP_129355061.1">
    <property type="nucleotide sequence ID" value="NZ_CP026538.1"/>
</dbReference>
<proteinExistence type="predicted"/>
<dbReference type="SUPFAM" id="SSF54593">
    <property type="entry name" value="Glyoxalase/Bleomycin resistance protein/Dihydroxybiphenyl dioxygenase"/>
    <property type="match status" value="1"/>
</dbReference>
<dbReference type="OrthoDB" id="9797663at2"/>
<dbReference type="Proteomes" id="UP000293296">
    <property type="component" value="Chromosome"/>
</dbReference>
<keyword evidence="3" id="KW-1185">Reference proteome</keyword>
<dbReference type="InterPro" id="IPR029068">
    <property type="entry name" value="Glyas_Bleomycin-R_OHBP_Dase"/>
</dbReference>
<evidence type="ECO:0000259" key="1">
    <source>
        <dbReference type="PROSITE" id="PS51819"/>
    </source>
</evidence>
<gene>
    <name evidence="2" type="ORF">C3Y92_18100</name>
</gene>
<name>A0A4P6HQI9_9BACT</name>
<sequence>MPIEYRSVCIFVADIDRARAFYEELLGQSPLHVLPGYVAYPHFCLWREDTARGIVFDEEAAPPAGPMGRDNLEMYFEDAALEDAFERVMTRAEVIHPPKSAPWGQRAFRLRDPDGHIVEVAEPMEAVIERLRDKGLSPAEIAAATMMPAEFVAGVLGD</sequence>
<feature type="domain" description="VOC" evidence="1">
    <location>
        <begin position="4"/>
        <end position="123"/>
    </location>
</feature>
<dbReference type="InterPro" id="IPR025870">
    <property type="entry name" value="Glyoxalase-like_dom"/>
</dbReference>
<dbReference type="PROSITE" id="PS51819">
    <property type="entry name" value="VOC"/>
    <property type="match status" value="1"/>
</dbReference>
<dbReference type="EMBL" id="CP026538">
    <property type="protein sequence ID" value="QAZ69046.1"/>
    <property type="molecule type" value="Genomic_DNA"/>
</dbReference>
<dbReference type="Gene3D" id="3.10.180.10">
    <property type="entry name" value="2,3-Dihydroxybiphenyl 1,2-Dioxygenase, domain 1"/>
    <property type="match status" value="1"/>
</dbReference>